<dbReference type="InterPro" id="IPR051916">
    <property type="entry name" value="GPI-anchor_lipid_remodeler"/>
</dbReference>
<evidence type="ECO:0000313" key="2">
    <source>
        <dbReference type="EMBL" id="MDG9698273.1"/>
    </source>
</evidence>
<evidence type="ECO:0000259" key="1">
    <source>
        <dbReference type="Pfam" id="PF03372"/>
    </source>
</evidence>
<dbReference type="Gene3D" id="3.60.10.10">
    <property type="entry name" value="Endonuclease/exonuclease/phosphatase"/>
    <property type="match status" value="1"/>
</dbReference>
<keyword evidence="2" id="KW-0540">Nuclease</keyword>
<dbReference type="GO" id="GO:0016020">
    <property type="term" value="C:membrane"/>
    <property type="evidence" value="ECO:0007669"/>
    <property type="project" value="GOC"/>
</dbReference>
<organism evidence="2 3">
    <name type="scientific">Ottowia cancrivicina</name>
    <dbReference type="NCBI Taxonomy" id="3040346"/>
    <lineage>
        <taxon>Bacteria</taxon>
        <taxon>Pseudomonadati</taxon>
        <taxon>Pseudomonadota</taxon>
        <taxon>Betaproteobacteria</taxon>
        <taxon>Burkholderiales</taxon>
        <taxon>Comamonadaceae</taxon>
        <taxon>Ottowia</taxon>
    </lineage>
</organism>
<dbReference type="SUPFAM" id="SSF56219">
    <property type="entry name" value="DNase I-like"/>
    <property type="match status" value="1"/>
</dbReference>
<dbReference type="RefSeq" id="WP_279523415.1">
    <property type="nucleotide sequence ID" value="NZ_JARVII010000001.1"/>
</dbReference>
<keyword evidence="3" id="KW-1185">Reference proteome</keyword>
<gene>
    <name evidence="2" type="ORF">QB898_00805</name>
</gene>
<reference evidence="2 3" key="1">
    <citation type="submission" date="2023-04" db="EMBL/GenBank/DDBJ databases">
        <title>Ottowia paracancer sp. nov., isolated from human stomach.</title>
        <authorList>
            <person name="Song Y."/>
        </authorList>
    </citation>
    <scope>NUCLEOTIDE SEQUENCE [LARGE SCALE GENOMIC DNA]</scope>
    <source>
        <strain evidence="2 3">10c7w1</strain>
    </source>
</reference>
<dbReference type="InterPro" id="IPR036691">
    <property type="entry name" value="Endo/exonu/phosph_ase_sf"/>
</dbReference>
<sequence>MSASGAAHVHARSLRVVTYNIHKGVQGVWPSQRLEIHNLQHAIASLHADVVCLQEVRKLNRKAERRFASWPRQPQAEYLAPAGYQSVYMTNAVTAHGEHGNAMLSRWPVLSHQHQDISDHRFEQRGLLHSVIDVQGHHVHVIVVHLGLLGASRVRQARQLQQFIARQVPASAPLLVAGDFNDWSQKLQAILAQSGLRNTPGCPTFPSRLPLAQLDHVYARGLHCARQFVPQHAHGHAGSHNWPSLSDHLPLVAEFVLP</sequence>
<accession>A0AAW6RH81</accession>
<feature type="domain" description="Endonuclease/exonuclease/phosphatase" evidence="1">
    <location>
        <begin position="17"/>
        <end position="248"/>
    </location>
</feature>
<keyword evidence="2" id="KW-0255">Endonuclease</keyword>
<comment type="caution">
    <text evidence="2">The sequence shown here is derived from an EMBL/GenBank/DDBJ whole genome shotgun (WGS) entry which is preliminary data.</text>
</comment>
<dbReference type="AlphaFoldDB" id="A0AAW6RH81"/>
<dbReference type="PANTHER" id="PTHR14859">
    <property type="entry name" value="CALCOFLUOR WHITE HYPERSENSITIVE PROTEIN PRECURSOR"/>
    <property type="match status" value="1"/>
</dbReference>
<dbReference type="Proteomes" id="UP001237156">
    <property type="component" value="Unassembled WGS sequence"/>
</dbReference>
<protein>
    <submittedName>
        <fullName evidence="2">Endonuclease/exonuclease/phosphatase family protein</fullName>
    </submittedName>
</protein>
<dbReference type="GO" id="GO:0004519">
    <property type="term" value="F:endonuclease activity"/>
    <property type="evidence" value="ECO:0007669"/>
    <property type="project" value="UniProtKB-KW"/>
</dbReference>
<dbReference type="GO" id="GO:0006506">
    <property type="term" value="P:GPI anchor biosynthetic process"/>
    <property type="evidence" value="ECO:0007669"/>
    <property type="project" value="TreeGrafter"/>
</dbReference>
<dbReference type="PANTHER" id="PTHR14859:SF1">
    <property type="entry name" value="PGAP2-INTERACTING PROTEIN"/>
    <property type="match status" value="1"/>
</dbReference>
<dbReference type="Pfam" id="PF03372">
    <property type="entry name" value="Exo_endo_phos"/>
    <property type="match status" value="1"/>
</dbReference>
<evidence type="ECO:0000313" key="3">
    <source>
        <dbReference type="Proteomes" id="UP001237156"/>
    </source>
</evidence>
<dbReference type="InterPro" id="IPR005135">
    <property type="entry name" value="Endo/exonuclease/phosphatase"/>
</dbReference>
<proteinExistence type="predicted"/>
<dbReference type="EMBL" id="JARVII010000001">
    <property type="protein sequence ID" value="MDG9698273.1"/>
    <property type="molecule type" value="Genomic_DNA"/>
</dbReference>
<keyword evidence="2" id="KW-0378">Hydrolase</keyword>
<name>A0AAW6RH81_9BURK</name>